<evidence type="ECO:0000313" key="2">
    <source>
        <dbReference type="EMBL" id="AWD90769.1"/>
    </source>
</evidence>
<dbReference type="EMBL" id="MH113815">
    <property type="protein sequence ID" value="AWD90769.1"/>
    <property type="molecule type" value="Genomic_DNA"/>
</dbReference>
<keyword evidence="1" id="KW-0812">Transmembrane</keyword>
<sequence>MTILQQLADDAGTIGNSTASAAVVGVSIMGWSLPDIVAAVSGIYFLLSTVFLVMKFAAWRKDRVKATTSGPRCDGGASSS</sequence>
<dbReference type="RefSeq" id="YP_009800687.1">
    <property type="nucleotide sequence ID" value="NC_047957.1"/>
</dbReference>
<evidence type="ECO:0000313" key="3">
    <source>
        <dbReference type="Proteomes" id="UP000246678"/>
    </source>
</evidence>
<feature type="transmembrane region" description="Helical" evidence="1">
    <location>
        <begin position="36"/>
        <end position="58"/>
    </location>
</feature>
<keyword evidence="1" id="KW-0472">Membrane</keyword>
<dbReference type="KEGG" id="vg:54991189"/>
<accession>A0A2S1GN11</accession>
<dbReference type="GeneID" id="54991189"/>
<keyword evidence="3" id="KW-1185">Reference proteome</keyword>
<evidence type="ECO:0008006" key="4">
    <source>
        <dbReference type="Google" id="ProtNLM"/>
    </source>
</evidence>
<keyword evidence="1" id="KW-1133">Transmembrane helix</keyword>
<organism evidence="2 3">
    <name type="scientific">Pseudomonas phage Alpheus</name>
    <dbReference type="NCBI Taxonomy" id="2163983"/>
    <lineage>
        <taxon>Viruses</taxon>
        <taxon>Duplodnaviria</taxon>
        <taxon>Heunggongvirae</taxon>
        <taxon>Uroviricota</taxon>
        <taxon>Caudoviricetes</taxon>
        <taxon>Autographivirales</taxon>
        <taxon>Autosignataviridae</taxon>
        <taxon>Colwellvirinae</taxon>
        <taxon>Nerthusvirus</taxon>
        <taxon>Nerthusvirus alpheus</taxon>
        <taxon>Uliginvirus alpheus</taxon>
    </lineage>
</organism>
<reference evidence="3" key="1">
    <citation type="submission" date="2018-03" db="EMBL/GenBank/DDBJ databases">
        <title>Phage therapy in agriculture - a green tech approach to combat plant pathogenic bacteria.</title>
        <authorList>
            <person name="Djurhuus A.M."/>
            <person name="Carstens A.B."/>
            <person name="Hansen L.H."/>
        </authorList>
    </citation>
    <scope>NUCLEOTIDE SEQUENCE [LARGE SCALE GENOMIC DNA]</scope>
</reference>
<proteinExistence type="predicted"/>
<evidence type="ECO:0000256" key="1">
    <source>
        <dbReference type="SAM" id="Phobius"/>
    </source>
</evidence>
<name>A0A2S1GN11_9CAUD</name>
<dbReference type="Proteomes" id="UP000246678">
    <property type="component" value="Segment"/>
</dbReference>
<protein>
    <recommendedName>
        <fullName evidence="4">Holin</fullName>
    </recommendedName>
</protein>